<accession>A0ABX7NTW1</accession>
<reference evidence="1 2" key="1">
    <citation type="submission" date="2021-02" db="EMBL/GenBank/DDBJ databases">
        <title>De Novo genome assembly of isolated myxobacteria.</title>
        <authorList>
            <person name="Stevens D.C."/>
        </authorList>
    </citation>
    <scope>NUCLEOTIDE SEQUENCE [LARGE SCALE GENOMIC DNA]</scope>
    <source>
        <strain evidence="2">SCPEA02</strain>
    </source>
</reference>
<dbReference type="RefSeq" id="WP_206722389.1">
    <property type="nucleotide sequence ID" value="NZ_CP071090.1"/>
</dbReference>
<dbReference type="SUPFAM" id="SSF49503">
    <property type="entry name" value="Cupredoxins"/>
    <property type="match status" value="1"/>
</dbReference>
<dbReference type="Gene3D" id="2.60.40.420">
    <property type="entry name" value="Cupredoxins - blue copper proteins"/>
    <property type="match status" value="1"/>
</dbReference>
<evidence type="ECO:0000313" key="2">
    <source>
        <dbReference type="Proteomes" id="UP000662747"/>
    </source>
</evidence>
<evidence type="ECO:0000313" key="1">
    <source>
        <dbReference type="EMBL" id="QSQ20809.1"/>
    </source>
</evidence>
<dbReference type="Proteomes" id="UP000662747">
    <property type="component" value="Chromosome"/>
</dbReference>
<evidence type="ECO:0008006" key="3">
    <source>
        <dbReference type="Google" id="ProtNLM"/>
    </source>
</evidence>
<dbReference type="InterPro" id="IPR008972">
    <property type="entry name" value="Cupredoxin"/>
</dbReference>
<organism evidence="1 2">
    <name type="scientific">Pyxidicoccus parkwayensis</name>
    <dbReference type="NCBI Taxonomy" id="2813578"/>
    <lineage>
        <taxon>Bacteria</taxon>
        <taxon>Pseudomonadati</taxon>
        <taxon>Myxococcota</taxon>
        <taxon>Myxococcia</taxon>
        <taxon>Myxococcales</taxon>
        <taxon>Cystobacterineae</taxon>
        <taxon>Myxococcaceae</taxon>
        <taxon>Pyxidicoccus</taxon>
    </lineage>
</organism>
<keyword evidence="2" id="KW-1185">Reference proteome</keyword>
<sequence length="128" mass="13865">MRGARWAKAWGAALAAALLGGCEPVPDDVVRVTIYDWHYSPTHIRVKPGQTVSVLNLDTAPHSATSSSHPGRFVPGESDGIFFDTGPFLGEERSFTIPVDAVPGSTVPYFCTVHHDWEHGVGRLLVIE</sequence>
<dbReference type="PROSITE" id="PS51257">
    <property type="entry name" value="PROKAR_LIPOPROTEIN"/>
    <property type="match status" value="1"/>
</dbReference>
<protein>
    <recommendedName>
        <fullName evidence="3">EfeO-type cupredoxin-like domain-containing protein</fullName>
    </recommendedName>
</protein>
<gene>
    <name evidence="1" type="ORF">JY651_37115</name>
</gene>
<dbReference type="EMBL" id="CP071090">
    <property type="protein sequence ID" value="QSQ20809.1"/>
    <property type="molecule type" value="Genomic_DNA"/>
</dbReference>
<name>A0ABX7NTW1_9BACT</name>
<proteinExistence type="predicted"/>